<evidence type="ECO:0000256" key="2">
    <source>
        <dbReference type="SAM" id="Phobius"/>
    </source>
</evidence>
<protein>
    <submittedName>
        <fullName evidence="3">Uncharacterized protein</fullName>
    </submittedName>
</protein>
<dbReference type="STRING" id="301967.A6E15_17075"/>
<keyword evidence="2" id="KW-0812">Transmembrane</keyword>
<dbReference type="EMBL" id="LWLN01000001">
    <property type="protein sequence ID" value="OLZ42567.1"/>
    <property type="molecule type" value="Genomic_DNA"/>
</dbReference>
<feature type="transmembrane region" description="Helical" evidence="2">
    <location>
        <begin position="281"/>
        <end position="304"/>
    </location>
</feature>
<accession>A0A1S8B143</accession>
<reference evidence="4" key="1">
    <citation type="submission" date="2016-04" db="EMBL/GenBank/DDBJ databases">
        <authorList>
            <person name="Chen S.-C."/>
            <person name="Lai M.-C."/>
        </authorList>
    </citation>
    <scope>NUCLEOTIDE SEQUENCE [LARGE SCALE GENOMIC DNA]</scope>
    <source>
        <strain evidence="4">AB14</strain>
    </source>
</reference>
<name>A0A1S8B143_9EURY</name>
<keyword evidence="4" id="KW-1185">Reference proteome</keyword>
<evidence type="ECO:0000313" key="3">
    <source>
        <dbReference type="EMBL" id="OLZ42567.1"/>
    </source>
</evidence>
<dbReference type="RefSeq" id="WP_076148088.1">
    <property type="nucleotide sequence ID" value="NZ_LWLN01000001.1"/>
</dbReference>
<proteinExistence type="predicted"/>
<sequence length="330" mass="35700">MQTQERKRTILLTALLVATVATVPLLGGTATAQERTANGYFETLRSMEGTEAYEEYDELETVRTFAVSKTQVTGDLSAAERAEFDAVLGTLRAFDRAYVRAEEGEYEASLAAAENASAHIEDLEEHDQTQATLADFALTRFYERLGDGLYEEAEATNRTPERLDRLEQTATAYERADMPDEASQFRVQAERLAAEYDRDRDTIAAAGNASTTFLESCTDCTDVQAAIGTNGLETFAAYQDARATAGQLGDARDRAVEHGLADRETELANASAEVDEARTTLAAASAAILIGYGVVAGLLGTIVVGRLFVWRRTYEAAQVGSVVTVGESDV</sequence>
<gene>
    <name evidence="3" type="ORF">A6E15_17075</name>
</gene>
<keyword evidence="2" id="KW-1133">Transmembrane helix</keyword>
<organism evidence="3 4">
    <name type="scientific">Natrinema saccharevitans</name>
    <dbReference type="NCBI Taxonomy" id="301967"/>
    <lineage>
        <taxon>Archaea</taxon>
        <taxon>Methanobacteriati</taxon>
        <taxon>Methanobacteriota</taxon>
        <taxon>Stenosarchaea group</taxon>
        <taxon>Halobacteria</taxon>
        <taxon>Halobacteriales</taxon>
        <taxon>Natrialbaceae</taxon>
        <taxon>Natrinema</taxon>
    </lineage>
</organism>
<keyword evidence="2" id="KW-0472">Membrane</keyword>
<dbReference type="AlphaFoldDB" id="A0A1S8B143"/>
<comment type="caution">
    <text evidence="3">The sequence shown here is derived from an EMBL/GenBank/DDBJ whole genome shotgun (WGS) entry which is preliminary data.</text>
</comment>
<dbReference type="Proteomes" id="UP000189370">
    <property type="component" value="Unassembled WGS sequence"/>
</dbReference>
<keyword evidence="1" id="KW-0175">Coiled coil</keyword>
<dbReference type="OrthoDB" id="177142at2157"/>
<evidence type="ECO:0000256" key="1">
    <source>
        <dbReference type="SAM" id="Coils"/>
    </source>
</evidence>
<feature type="coiled-coil region" evidence="1">
    <location>
        <begin position="260"/>
        <end position="287"/>
    </location>
</feature>
<evidence type="ECO:0000313" key="4">
    <source>
        <dbReference type="Proteomes" id="UP000189370"/>
    </source>
</evidence>